<dbReference type="AlphaFoldDB" id="K6EAH2"/>
<dbReference type="STRING" id="1131731.BAZO_01337"/>
<dbReference type="Proteomes" id="UP000006315">
    <property type="component" value="Unassembled WGS sequence"/>
</dbReference>
<gene>
    <name evidence="3" type="ORF">BAZO_01337</name>
</gene>
<dbReference type="Pfam" id="PF15978">
    <property type="entry name" value="TnsD"/>
    <property type="match status" value="1"/>
</dbReference>
<protein>
    <submittedName>
        <fullName evidence="3">Uncharacterized protein</fullName>
    </submittedName>
</protein>
<proteinExistence type="predicted"/>
<organism evidence="3 4">
    <name type="scientific">Schinkia azotoformans LMG 9581</name>
    <dbReference type="NCBI Taxonomy" id="1131731"/>
    <lineage>
        <taxon>Bacteria</taxon>
        <taxon>Bacillati</taxon>
        <taxon>Bacillota</taxon>
        <taxon>Bacilli</taxon>
        <taxon>Bacillales</taxon>
        <taxon>Bacillaceae</taxon>
        <taxon>Calidifontibacillus/Schinkia group</taxon>
        <taxon>Schinkia</taxon>
    </lineage>
</organism>
<dbReference type="PATRIC" id="fig|1131731.3.peg.277"/>
<evidence type="ECO:0000259" key="1">
    <source>
        <dbReference type="Pfam" id="PF06527"/>
    </source>
</evidence>
<feature type="domain" description="Transposon Tn7 transposition protein TnsD C-terminal" evidence="2">
    <location>
        <begin position="200"/>
        <end position="553"/>
    </location>
</feature>
<dbReference type="Pfam" id="PF06527">
    <property type="entry name" value="TniQ"/>
    <property type="match status" value="1"/>
</dbReference>
<evidence type="ECO:0000313" key="3">
    <source>
        <dbReference type="EMBL" id="EKN70401.1"/>
    </source>
</evidence>
<accession>K6EAH2</accession>
<dbReference type="InterPro" id="IPR009492">
    <property type="entry name" value="TniQ"/>
</dbReference>
<comment type="caution">
    <text evidence="3">The sequence shown here is derived from an EMBL/GenBank/DDBJ whole genome shotgun (WGS) entry which is preliminary data.</text>
</comment>
<name>K6EAH2_SCHAZ</name>
<keyword evidence="4" id="KW-1185">Reference proteome</keyword>
<sequence>MIFFPFVYEDELLYSILARYHNYSGNENYKTTMDELFGSNNVCATTLFPSRLNELCKRLPTSDGYSTDYLIGNHTLLPYYSPFIPKERFQELKNIITEDDGTALYMKLGKAPSSIKSPDFLRYCPNCLEEDRSINGEVYWHRTHQIEGVKICPKHHVVLIESDVSYSNRKNKHELISLEQVCNKGFKVNDQFEFKHLKYIAEQTYFLLNNNISPLGLNNIKKFYVSRLQQMGLATSSGRVRWIELISRLTQYYGDNLLKELYCFVNIDDQDTWLHKLLRKPKVSCHPLRHILLLGFLNETVSSLVNNINNITYEPFGSGPWLCLNKVAEHFQTPVIDSCVITRDYKSGQPVGTFSCSCGFVFSRKGPDKESEDCYKIGRIKEFGPVWEQKLLELDPMDLSLRKKAEILGVDPMTVKNKLVTNESKTIKKTTISKRDEYRDQWIKLVQDNSKQSVTEIRSINPKIYTWLYRNDREWLNNHYPSSKKQNSNNNERVDWIKRDQDTAKKIEIIVEEILAESNKLIRVTKNEIGRRIGMLSTLDKYIDKMPQTKKVLNENVESLEQFQIRRIKYVASRLRENKTFIKEWELIRVAGLKKEYVEKYRGLIEQEVSVIN</sequence>
<evidence type="ECO:0000259" key="2">
    <source>
        <dbReference type="Pfam" id="PF15978"/>
    </source>
</evidence>
<dbReference type="RefSeq" id="WP_003329387.1">
    <property type="nucleotide sequence ID" value="NZ_AJLR01000010.1"/>
</dbReference>
<feature type="domain" description="TniQ" evidence="1">
    <location>
        <begin position="3"/>
        <end position="159"/>
    </location>
</feature>
<dbReference type="InterPro" id="IPR032750">
    <property type="entry name" value="TnsD_C"/>
</dbReference>
<dbReference type="EMBL" id="AJLR01000010">
    <property type="protein sequence ID" value="EKN70401.1"/>
    <property type="molecule type" value="Genomic_DNA"/>
</dbReference>
<reference evidence="3 4" key="1">
    <citation type="journal article" date="2012" name="Front. Microbiol.">
        <title>Redundancy and modularity in membrane-associated dissimilatory nitrate reduction in Bacillus.</title>
        <authorList>
            <person name="Heylen K."/>
            <person name="Keltjens J."/>
        </authorList>
    </citation>
    <scope>NUCLEOTIDE SEQUENCE [LARGE SCALE GENOMIC DNA]</scope>
    <source>
        <strain evidence="3 4">LMG 9581</strain>
    </source>
</reference>
<evidence type="ECO:0000313" key="4">
    <source>
        <dbReference type="Proteomes" id="UP000006315"/>
    </source>
</evidence>